<dbReference type="AlphaFoldDB" id="A0A1S3N8Z1"/>
<keyword evidence="5 7" id="KW-0472">Membrane</keyword>
<feature type="transmembrane region" description="Helical" evidence="7">
    <location>
        <begin position="113"/>
        <end position="139"/>
    </location>
</feature>
<proteinExistence type="inferred from homology"/>
<evidence type="ECO:0000256" key="2">
    <source>
        <dbReference type="ARBA" id="ARBA00006843"/>
    </source>
</evidence>
<keyword evidence="8" id="KW-1185">Reference proteome</keyword>
<dbReference type="InterPro" id="IPR051423">
    <property type="entry name" value="CD225/Dispanin"/>
</dbReference>
<evidence type="ECO:0000256" key="3">
    <source>
        <dbReference type="ARBA" id="ARBA00022692"/>
    </source>
</evidence>
<comment type="subcellular location">
    <subcellularLocation>
        <location evidence="1">Membrane</location>
    </subcellularLocation>
</comment>
<sequence length="188" mass="20225">MDPNKMPNAPPPGWNPDEKSGMGQPAPPPYQDHPQYPNAGYPAPAGYQAPAGYPPNPQGYAPPPQYGGAPGAPYSQPYHQGQYPPGQYPQSTVTVQPTVFVTHGALPYPLPDYLGYSIFTMLCCCLPLGIAALIYSISTRDANNQGHQQIAEKNSRLARILNHTALGIGITVIVLYIVYAIILGNRIN</sequence>
<feature type="compositionally biased region" description="Low complexity" evidence="6">
    <location>
        <begin position="71"/>
        <end position="89"/>
    </location>
</feature>
<organism evidence="8 9">
    <name type="scientific">Salmo salar</name>
    <name type="common">Atlantic salmon</name>
    <dbReference type="NCBI Taxonomy" id="8030"/>
    <lineage>
        <taxon>Eukaryota</taxon>
        <taxon>Metazoa</taxon>
        <taxon>Chordata</taxon>
        <taxon>Craniata</taxon>
        <taxon>Vertebrata</taxon>
        <taxon>Euteleostomi</taxon>
        <taxon>Actinopterygii</taxon>
        <taxon>Neopterygii</taxon>
        <taxon>Teleostei</taxon>
        <taxon>Protacanthopterygii</taxon>
        <taxon>Salmoniformes</taxon>
        <taxon>Salmonidae</taxon>
        <taxon>Salmoninae</taxon>
        <taxon>Salmo</taxon>
    </lineage>
</organism>
<evidence type="ECO:0000256" key="1">
    <source>
        <dbReference type="ARBA" id="ARBA00004370"/>
    </source>
</evidence>
<dbReference type="RefSeq" id="XP_014011551.1">
    <property type="nucleotide sequence ID" value="XM_014156076.2"/>
</dbReference>
<accession>A0A1S3N8Z1</accession>
<feature type="transmembrane region" description="Helical" evidence="7">
    <location>
        <begin position="160"/>
        <end position="182"/>
    </location>
</feature>
<feature type="compositionally biased region" description="Low complexity" evidence="6">
    <location>
        <begin position="34"/>
        <end position="51"/>
    </location>
</feature>
<feature type="region of interest" description="Disordered" evidence="6">
    <location>
        <begin position="1"/>
        <end position="89"/>
    </location>
</feature>
<dbReference type="InterPro" id="IPR007593">
    <property type="entry name" value="CD225/Dispanin_fam"/>
</dbReference>
<evidence type="ECO:0000313" key="9">
    <source>
        <dbReference type="RefSeq" id="XP_014011551.1"/>
    </source>
</evidence>
<feature type="compositionally biased region" description="Pro residues" evidence="6">
    <location>
        <begin position="52"/>
        <end position="65"/>
    </location>
</feature>
<evidence type="ECO:0000313" key="8">
    <source>
        <dbReference type="Proteomes" id="UP001652741"/>
    </source>
</evidence>
<dbReference type="PANTHER" id="PTHR14948">
    <property type="entry name" value="NG5"/>
    <property type="match status" value="1"/>
</dbReference>
<keyword evidence="4 7" id="KW-1133">Transmembrane helix</keyword>
<evidence type="ECO:0000256" key="4">
    <source>
        <dbReference type="ARBA" id="ARBA00022989"/>
    </source>
</evidence>
<dbReference type="Proteomes" id="UP001652741">
    <property type="component" value="Chromosome ssa02"/>
</dbReference>
<dbReference type="Pfam" id="PF04505">
    <property type="entry name" value="CD225"/>
    <property type="match status" value="1"/>
</dbReference>
<dbReference type="GeneID" id="106577754"/>
<protein>
    <submittedName>
        <fullName evidence="9">Annexin A7</fullName>
    </submittedName>
</protein>
<reference evidence="9" key="1">
    <citation type="submission" date="2025-08" db="UniProtKB">
        <authorList>
            <consortium name="RefSeq"/>
        </authorList>
    </citation>
    <scope>IDENTIFICATION</scope>
</reference>
<evidence type="ECO:0000256" key="6">
    <source>
        <dbReference type="SAM" id="MobiDB-lite"/>
    </source>
</evidence>
<dbReference type="GO" id="GO:0016020">
    <property type="term" value="C:membrane"/>
    <property type="evidence" value="ECO:0007669"/>
    <property type="project" value="UniProtKB-SubCell"/>
</dbReference>
<keyword evidence="3 7" id="KW-0812">Transmembrane</keyword>
<dbReference type="PANTHER" id="PTHR14948:SF46">
    <property type="entry name" value="DISPANIN SUBFAMILY A MEMBER 2B-LIKE-RELATED"/>
    <property type="match status" value="1"/>
</dbReference>
<gene>
    <name evidence="9" type="primary">LOC106577754</name>
</gene>
<comment type="similarity">
    <text evidence="2">Belongs to the CD225/Dispanin family.</text>
</comment>
<dbReference type="OrthoDB" id="6083617at2759"/>
<evidence type="ECO:0000256" key="7">
    <source>
        <dbReference type="SAM" id="Phobius"/>
    </source>
</evidence>
<dbReference type="KEGG" id="sasa:106577754"/>
<evidence type="ECO:0000256" key="5">
    <source>
        <dbReference type="ARBA" id="ARBA00023136"/>
    </source>
</evidence>
<name>A0A1S3N8Z1_SALSA</name>